<evidence type="ECO:0000313" key="6">
    <source>
        <dbReference type="EMBL" id="SDR21578.1"/>
    </source>
</evidence>
<dbReference type="Pfam" id="PF00440">
    <property type="entry name" value="TetR_N"/>
    <property type="match status" value="1"/>
</dbReference>
<dbReference type="PANTHER" id="PTHR47506">
    <property type="entry name" value="TRANSCRIPTIONAL REGULATORY PROTEIN"/>
    <property type="match status" value="1"/>
</dbReference>
<evidence type="ECO:0000256" key="3">
    <source>
        <dbReference type="ARBA" id="ARBA00023163"/>
    </source>
</evidence>
<gene>
    <name evidence="6" type="ORF">SAMN05443245_3620</name>
</gene>
<keyword evidence="3" id="KW-0804">Transcription</keyword>
<keyword evidence="7" id="KW-1185">Reference proteome</keyword>
<dbReference type="SUPFAM" id="SSF48498">
    <property type="entry name" value="Tetracyclin repressor-like, C-terminal domain"/>
    <property type="match status" value="1"/>
</dbReference>
<evidence type="ECO:0000313" key="7">
    <source>
        <dbReference type="Proteomes" id="UP000183487"/>
    </source>
</evidence>
<proteinExistence type="predicted"/>
<dbReference type="InterPro" id="IPR001647">
    <property type="entry name" value="HTH_TetR"/>
</dbReference>
<dbReference type="PRINTS" id="PR00455">
    <property type="entry name" value="HTHTETR"/>
</dbReference>
<evidence type="ECO:0000256" key="1">
    <source>
        <dbReference type="ARBA" id="ARBA00023015"/>
    </source>
</evidence>
<dbReference type="PROSITE" id="PS50977">
    <property type="entry name" value="HTH_TETR_2"/>
    <property type="match status" value="1"/>
</dbReference>
<dbReference type="EMBL" id="FNKP01000002">
    <property type="protein sequence ID" value="SDR21578.1"/>
    <property type="molecule type" value="Genomic_DNA"/>
</dbReference>
<feature type="domain" description="HTH tetR-type" evidence="5">
    <location>
        <begin position="10"/>
        <end position="70"/>
    </location>
</feature>
<protein>
    <submittedName>
        <fullName evidence="6">Transcriptional regulator, TetR family</fullName>
    </submittedName>
</protein>
<dbReference type="SUPFAM" id="SSF46689">
    <property type="entry name" value="Homeodomain-like"/>
    <property type="match status" value="1"/>
</dbReference>
<dbReference type="InterPro" id="IPR011075">
    <property type="entry name" value="TetR_C"/>
</dbReference>
<evidence type="ECO:0000256" key="4">
    <source>
        <dbReference type="PROSITE-ProRule" id="PRU00335"/>
    </source>
</evidence>
<dbReference type="InterPro" id="IPR009057">
    <property type="entry name" value="Homeodomain-like_sf"/>
</dbReference>
<dbReference type="Pfam" id="PF16925">
    <property type="entry name" value="TetR_C_13"/>
    <property type="match status" value="1"/>
</dbReference>
<name>A0A1H1H8W1_9BURK</name>
<feature type="DNA-binding region" description="H-T-H motif" evidence="4">
    <location>
        <begin position="33"/>
        <end position="52"/>
    </location>
</feature>
<evidence type="ECO:0000259" key="5">
    <source>
        <dbReference type="PROSITE" id="PS50977"/>
    </source>
</evidence>
<dbReference type="AlphaFoldDB" id="A0A1H1H8W1"/>
<keyword evidence="2 4" id="KW-0238">DNA-binding</keyword>
<organism evidence="6 7">
    <name type="scientific">Paraburkholderia fungorum</name>
    <dbReference type="NCBI Taxonomy" id="134537"/>
    <lineage>
        <taxon>Bacteria</taxon>
        <taxon>Pseudomonadati</taxon>
        <taxon>Pseudomonadota</taxon>
        <taxon>Betaproteobacteria</taxon>
        <taxon>Burkholderiales</taxon>
        <taxon>Burkholderiaceae</taxon>
        <taxon>Paraburkholderia</taxon>
    </lineage>
</organism>
<keyword evidence="1" id="KW-0805">Transcription regulation</keyword>
<dbReference type="Proteomes" id="UP000183487">
    <property type="component" value="Unassembled WGS sequence"/>
</dbReference>
<dbReference type="InterPro" id="IPR036271">
    <property type="entry name" value="Tet_transcr_reg_TetR-rel_C_sf"/>
</dbReference>
<accession>A0A1H1H8W1</accession>
<dbReference type="Gene3D" id="1.10.357.10">
    <property type="entry name" value="Tetracycline Repressor, domain 2"/>
    <property type="match status" value="1"/>
</dbReference>
<evidence type="ECO:0000256" key="2">
    <source>
        <dbReference type="ARBA" id="ARBA00023125"/>
    </source>
</evidence>
<sequence>MVTANTSEPVDIRESIIAVGQRIIGAKGFSAVGLNEILSAAGVPKGSFYHYFGSKDAFGVELLESYFAEYLGDMDSTLAQPDLTAAQRLMKYWQIWQDTQSFFDCQGKCLAVKLGAEVADISEAMRAALKRGTSGIIERLARAIGAGVEDGSLSVSEDASVVAQSLYQLWLGASIMVKIVRNPQPFETAMTTTRQMLHLVP</sequence>
<dbReference type="OrthoDB" id="9809772at2"/>
<dbReference type="PANTHER" id="PTHR47506:SF6">
    <property type="entry name" value="HTH-TYPE TRANSCRIPTIONAL REPRESSOR NEMR"/>
    <property type="match status" value="1"/>
</dbReference>
<dbReference type="GO" id="GO:0003677">
    <property type="term" value="F:DNA binding"/>
    <property type="evidence" value="ECO:0007669"/>
    <property type="project" value="UniProtKB-UniRule"/>
</dbReference>
<reference evidence="7" key="1">
    <citation type="submission" date="2016-10" db="EMBL/GenBank/DDBJ databases">
        <authorList>
            <person name="Varghese N."/>
        </authorList>
    </citation>
    <scope>NUCLEOTIDE SEQUENCE [LARGE SCALE GENOMIC DNA]</scope>
    <source>
        <strain evidence="7">GAS106B</strain>
    </source>
</reference>
<dbReference type="RefSeq" id="WP_074767164.1">
    <property type="nucleotide sequence ID" value="NZ_FNKP01000002.1"/>
</dbReference>